<gene>
    <name evidence="2" type="ORF">FSUBG_14098</name>
</gene>
<comment type="similarity">
    <text evidence="1">Belongs to the carotenoid/retinoid oxidoreductase family.</text>
</comment>
<accession>A0A8H5KID1</accession>
<name>A0A8H5KID1_GIBSU</name>
<reference evidence="2 3" key="1">
    <citation type="submission" date="2020-05" db="EMBL/GenBank/DDBJ databases">
        <title>Identification and distribution of gene clusters putatively required for synthesis of sphingolipid metabolism inhibitors in phylogenetically diverse species of the filamentous fungus Fusarium.</title>
        <authorList>
            <person name="Kim H.-S."/>
            <person name="Busman M."/>
            <person name="Brown D.W."/>
            <person name="Divon H."/>
            <person name="Uhlig S."/>
            <person name="Proctor R.H."/>
        </authorList>
    </citation>
    <scope>NUCLEOTIDE SEQUENCE [LARGE SCALE GENOMIC DNA]</scope>
    <source>
        <strain evidence="2 3">NRRL 66333</strain>
    </source>
</reference>
<evidence type="ECO:0000313" key="2">
    <source>
        <dbReference type="EMBL" id="KAF5573754.1"/>
    </source>
</evidence>
<evidence type="ECO:0000256" key="1">
    <source>
        <dbReference type="ARBA" id="ARBA00006046"/>
    </source>
</evidence>
<dbReference type="SUPFAM" id="SSF51905">
    <property type="entry name" value="FAD/NAD(P)-binding domain"/>
    <property type="match status" value="1"/>
</dbReference>
<dbReference type="OrthoDB" id="7777654at2759"/>
<proteinExistence type="inferred from homology"/>
<dbReference type="EMBL" id="JAAOAV010000575">
    <property type="protein sequence ID" value="KAF5573754.1"/>
    <property type="molecule type" value="Genomic_DNA"/>
</dbReference>
<evidence type="ECO:0000313" key="3">
    <source>
        <dbReference type="Proteomes" id="UP000547976"/>
    </source>
</evidence>
<protein>
    <submittedName>
        <fullName evidence="2">Fad dependent oxidoreductase</fullName>
    </submittedName>
</protein>
<dbReference type="InterPro" id="IPR036188">
    <property type="entry name" value="FAD/NAD-bd_sf"/>
</dbReference>
<sequence>MAYNYAKLGHLTSSKNPQFDVIVVVSGYNGLIAAAYLAKAGKKVLVLEKQSYLGGGVASLAMAEGFTSERHSAIHQMILANPLISKDELHLESEFGLRYLPLDPAYAIIFENGVLPLYRDLKRTVDTIADFSSEAKGRNKVISS</sequence>
<dbReference type="Pfam" id="PF13450">
    <property type="entry name" value="NAD_binding_8"/>
    <property type="match status" value="1"/>
</dbReference>
<organism evidence="2 3">
    <name type="scientific">Gibberella subglutinans</name>
    <name type="common">Fusarium subglutinans</name>
    <dbReference type="NCBI Taxonomy" id="42677"/>
    <lineage>
        <taxon>Eukaryota</taxon>
        <taxon>Fungi</taxon>
        <taxon>Dikarya</taxon>
        <taxon>Ascomycota</taxon>
        <taxon>Pezizomycotina</taxon>
        <taxon>Sordariomycetes</taxon>
        <taxon>Hypocreomycetidae</taxon>
        <taxon>Hypocreales</taxon>
        <taxon>Nectriaceae</taxon>
        <taxon>Fusarium</taxon>
        <taxon>Fusarium fujikuroi species complex</taxon>
    </lineage>
</organism>
<comment type="caution">
    <text evidence="2">The sequence shown here is derived from an EMBL/GenBank/DDBJ whole genome shotgun (WGS) entry which is preliminary data.</text>
</comment>
<dbReference type="AlphaFoldDB" id="A0A8H5KID1"/>
<dbReference type="PANTHER" id="PTHR10668:SF103">
    <property type="entry name" value="PYRIDINE NUCLEOTIDE-DISULFIDE OXIDOREDUCTASE DOMAIN-CONTAINING PROTEIN 2"/>
    <property type="match status" value="1"/>
</dbReference>
<dbReference type="PANTHER" id="PTHR10668">
    <property type="entry name" value="PHYTOENE DEHYDROGENASE"/>
    <property type="match status" value="1"/>
</dbReference>
<dbReference type="Gene3D" id="3.50.50.60">
    <property type="entry name" value="FAD/NAD(P)-binding domain"/>
    <property type="match status" value="1"/>
</dbReference>
<keyword evidence="3" id="KW-1185">Reference proteome</keyword>
<dbReference type="RefSeq" id="XP_036530444.1">
    <property type="nucleotide sequence ID" value="XM_036679055.1"/>
</dbReference>
<dbReference type="Proteomes" id="UP000547976">
    <property type="component" value="Unassembled WGS sequence"/>
</dbReference>
<dbReference type="GeneID" id="59313773"/>